<dbReference type="PIRSF" id="PIRSF017184">
    <property type="entry name" value="Nnr"/>
    <property type="match status" value="1"/>
</dbReference>
<dbReference type="RefSeq" id="WP_012637471.1">
    <property type="nucleotide sequence ID" value="NC_011901.1"/>
</dbReference>
<comment type="catalytic activity">
    <reaction evidence="16 17 19">
        <text>(6S)-NADPHX + ADP = AMP + phosphate + NADPH + H(+)</text>
        <dbReference type="Rhea" id="RHEA:32235"/>
        <dbReference type="ChEBI" id="CHEBI:15378"/>
        <dbReference type="ChEBI" id="CHEBI:43474"/>
        <dbReference type="ChEBI" id="CHEBI:57783"/>
        <dbReference type="ChEBI" id="CHEBI:64076"/>
        <dbReference type="ChEBI" id="CHEBI:456215"/>
        <dbReference type="ChEBI" id="CHEBI:456216"/>
        <dbReference type="EC" id="4.2.1.136"/>
    </reaction>
</comment>
<proteinExistence type="inferred from homology"/>
<feature type="domain" description="YjeF N-terminal" evidence="21">
    <location>
        <begin position="15"/>
        <end position="216"/>
    </location>
</feature>
<keyword evidence="11 18" id="KW-0413">Isomerase</keyword>
<dbReference type="OrthoDB" id="9806925at2"/>
<dbReference type="HOGENOM" id="CLU_024853_4_3_6"/>
<dbReference type="eggNOG" id="COG0063">
    <property type="taxonomic scope" value="Bacteria"/>
</dbReference>
<evidence type="ECO:0000256" key="6">
    <source>
        <dbReference type="ARBA" id="ARBA00022741"/>
    </source>
</evidence>
<dbReference type="EC" id="5.1.99.6" evidence="19"/>
<evidence type="ECO:0000256" key="17">
    <source>
        <dbReference type="HAMAP-Rule" id="MF_01965"/>
    </source>
</evidence>
<dbReference type="STRING" id="396588.Tgr7_0892"/>
<feature type="binding site" evidence="18">
    <location>
        <position position="159"/>
    </location>
    <ligand>
        <name>(6S)-NADPHX</name>
        <dbReference type="ChEBI" id="CHEBI:64076"/>
    </ligand>
</feature>
<dbReference type="PROSITE" id="PS01050">
    <property type="entry name" value="YJEF_C_2"/>
    <property type="match status" value="1"/>
</dbReference>
<evidence type="ECO:0000256" key="19">
    <source>
        <dbReference type="PIRNR" id="PIRNR017184"/>
    </source>
</evidence>
<dbReference type="AlphaFoldDB" id="B8GNC2"/>
<evidence type="ECO:0000256" key="3">
    <source>
        <dbReference type="ARBA" id="ARBA00006001"/>
    </source>
</evidence>
<dbReference type="SUPFAM" id="SSF64153">
    <property type="entry name" value="YjeF N-terminal domain-like"/>
    <property type="match status" value="1"/>
</dbReference>
<keyword evidence="6 17" id="KW-0547">Nucleotide-binding</keyword>
<dbReference type="Gene3D" id="3.40.1190.20">
    <property type="match status" value="1"/>
</dbReference>
<dbReference type="InterPro" id="IPR017953">
    <property type="entry name" value="Carbohydrate_kinase_pred_CS"/>
</dbReference>
<feature type="binding site" evidence="18">
    <location>
        <position position="64"/>
    </location>
    <ligand>
        <name>K(+)</name>
        <dbReference type="ChEBI" id="CHEBI:29103"/>
    </ligand>
</feature>
<evidence type="ECO:0000313" key="22">
    <source>
        <dbReference type="EMBL" id="ACL71983.1"/>
    </source>
</evidence>
<comment type="caution">
    <text evidence="18">Lacks conserved residue(s) required for the propagation of feature annotation.</text>
</comment>
<reference evidence="22 23" key="1">
    <citation type="journal article" date="2011" name="Stand. Genomic Sci.">
        <title>Complete genome sequence of 'Thioalkalivibrio sulfidophilus' HL-EbGr7.</title>
        <authorList>
            <person name="Muyzer G."/>
            <person name="Sorokin D.Y."/>
            <person name="Mavromatis K."/>
            <person name="Lapidus A."/>
            <person name="Clum A."/>
            <person name="Ivanova N."/>
            <person name="Pati A."/>
            <person name="d'Haeseleer P."/>
            <person name="Woyke T."/>
            <person name="Kyrpides N.C."/>
        </authorList>
    </citation>
    <scope>NUCLEOTIDE SEQUENCE [LARGE SCALE GENOMIC DNA]</scope>
    <source>
        <strain evidence="22 23">HL-EbGR7</strain>
    </source>
</reference>
<feature type="binding site" evidence="18">
    <location>
        <position position="126"/>
    </location>
    <ligand>
        <name>K(+)</name>
        <dbReference type="ChEBI" id="CHEBI:29103"/>
    </ligand>
</feature>
<evidence type="ECO:0000256" key="11">
    <source>
        <dbReference type="ARBA" id="ARBA00023235"/>
    </source>
</evidence>
<evidence type="ECO:0000256" key="5">
    <source>
        <dbReference type="ARBA" id="ARBA00022723"/>
    </source>
</evidence>
<protein>
    <recommendedName>
        <fullName evidence="19">Bifunctional NAD(P)H-hydrate repair enzyme</fullName>
    </recommendedName>
    <alternativeName>
        <fullName evidence="19">Nicotinamide nucleotide repair protein</fullName>
    </alternativeName>
    <domain>
        <recommendedName>
            <fullName evidence="19">ADP-dependent (S)-NAD(P)H-hydrate dehydratase</fullName>
            <ecNumber evidence="19">4.2.1.136</ecNumber>
        </recommendedName>
        <alternativeName>
            <fullName evidence="19">ADP-dependent NAD(P)HX dehydratase</fullName>
        </alternativeName>
    </domain>
    <domain>
        <recommendedName>
            <fullName evidence="19">NAD(P)H-hydrate epimerase</fullName>
            <ecNumber evidence="19">5.1.99.6</ecNumber>
        </recommendedName>
    </domain>
</protein>
<comment type="catalytic activity">
    <reaction evidence="15 17 19">
        <text>(6S)-NADHX + ADP = AMP + phosphate + NADH + H(+)</text>
        <dbReference type="Rhea" id="RHEA:32223"/>
        <dbReference type="ChEBI" id="CHEBI:15378"/>
        <dbReference type="ChEBI" id="CHEBI:43474"/>
        <dbReference type="ChEBI" id="CHEBI:57945"/>
        <dbReference type="ChEBI" id="CHEBI:64074"/>
        <dbReference type="ChEBI" id="CHEBI:456215"/>
        <dbReference type="ChEBI" id="CHEBI:456216"/>
        <dbReference type="EC" id="4.2.1.136"/>
    </reaction>
</comment>
<dbReference type="CDD" id="cd01171">
    <property type="entry name" value="YXKO-related"/>
    <property type="match status" value="1"/>
</dbReference>
<feature type="binding site" evidence="17">
    <location>
        <position position="260"/>
    </location>
    <ligand>
        <name>(6S)-NADPHX</name>
        <dbReference type="ChEBI" id="CHEBI:64076"/>
    </ligand>
</feature>
<evidence type="ECO:0000256" key="1">
    <source>
        <dbReference type="ARBA" id="ARBA00000013"/>
    </source>
</evidence>
<evidence type="ECO:0000313" key="23">
    <source>
        <dbReference type="Proteomes" id="UP000002383"/>
    </source>
</evidence>
<dbReference type="GO" id="GO:0046496">
    <property type="term" value="P:nicotinamide nucleotide metabolic process"/>
    <property type="evidence" value="ECO:0007669"/>
    <property type="project" value="UniProtKB-UniRule"/>
</dbReference>
<evidence type="ECO:0000256" key="10">
    <source>
        <dbReference type="ARBA" id="ARBA00023027"/>
    </source>
</evidence>
<comment type="function">
    <text evidence="18">Catalyzes the epimerization of the S- and R-forms of NAD(P)HX, a damaged form of NAD(P)H that is a result of enzymatic or heat-dependent hydration. This is a prerequisite for the S-specific NAD(P)H-hydrate dehydratase to allow the repair of both epimers of NAD(P)HX.</text>
</comment>
<comment type="catalytic activity">
    <reaction evidence="2 18 19">
        <text>(6R)-NADPHX = (6S)-NADPHX</text>
        <dbReference type="Rhea" id="RHEA:32227"/>
        <dbReference type="ChEBI" id="CHEBI:64076"/>
        <dbReference type="ChEBI" id="CHEBI:64077"/>
        <dbReference type="EC" id="5.1.99.6"/>
    </reaction>
</comment>
<evidence type="ECO:0000259" key="20">
    <source>
        <dbReference type="PROSITE" id="PS51383"/>
    </source>
</evidence>
<dbReference type="GO" id="GO:0005524">
    <property type="term" value="F:ATP binding"/>
    <property type="evidence" value="ECO:0007669"/>
    <property type="project" value="UniProtKB-UniRule"/>
</dbReference>
<dbReference type="InterPro" id="IPR000631">
    <property type="entry name" value="CARKD"/>
</dbReference>
<dbReference type="InterPro" id="IPR004443">
    <property type="entry name" value="YjeF_N_dom"/>
</dbReference>
<keyword evidence="23" id="KW-1185">Reference proteome</keyword>
<feature type="binding site" evidence="17">
    <location>
        <position position="367"/>
    </location>
    <ligand>
        <name>(6S)-NADPHX</name>
        <dbReference type="ChEBI" id="CHEBI:64076"/>
    </ligand>
</feature>
<dbReference type="PANTHER" id="PTHR12592:SF0">
    <property type="entry name" value="ATP-DEPENDENT (S)-NAD(P)H-HYDRATE DEHYDRATASE"/>
    <property type="match status" value="1"/>
</dbReference>
<gene>
    <name evidence="18" type="primary">nnrE</name>
    <name evidence="17" type="synonym">nnrD</name>
    <name evidence="22" type="ordered locus">Tgr7_0892</name>
</gene>
<comment type="similarity">
    <text evidence="18">Belongs to the NnrE/AIBP family.</text>
</comment>
<comment type="function">
    <text evidence="17">Catalyzes the dehydration of the S-form of NAD(P)HX at the expense of ADP, which is converted to AMP. Together with NAD(P)HX epimerase, which catalyzes the epimerization of the S- and R-forms, the enzyme allows the repair of both epimers of NAD(P)HX, a damaged form of NAD(P)H that is a result of enzymatic or heat-dependent hydration.</text>
</comment>
<evidence type="ECO:0000259" key="21">
    <source>
        <dbReference type="PROSITE" id="PS51385"/>
    </source>
</evidence>
<sequence length="490" mass="49936">MNRTLPAALYTATQVRELDRRAIENHGVPGYSLMTCAGQAAFDRLRERWPEARRIGVLCGPGNNGGDGYVIARLARAAGLGCWVLEAGDPARLKGDAARARADWVQAGGTPFSGAAPWPEADVLVDALLGTGLDRAVEGALGGLIDAINASGLPVLAVDIPSGLHADTGAVLGRAVRAAVTVSLIGLKTGLFTGEGPACCGEVVFDPLDVPEAVYRDLPPAATRLDAACIQRLGLRARSAHKGHFGHVLVVGGDRGMPGAVRLAGEAAARSGAGLVSVATHPDHAPLLPLARPELMVHGVATPADLSPLLARATVLAVGPGLGQGDWGRALLGRLLETGLPLVLDADALNLLAQEGARRDDWVLTPHPGEAARLLGRDTASVQADRLAAAREIQARYGGVCVLKGAGTVIRDAEGTAICTGGNPGMASGGMGDVLTGIIAGLLAQGLSTVLAARLGVCAHAEAADRAARAGERGLLASDLLTELRGVVNP</sequence>
<comment type="subunit">
    <text evidence="17">Homotetramer.</text>
</comment>
<comment type="cofactor">
    <cofactor evidence="17">
        <name>Mg(2+)</name>
        <dbReference type="ChEBI" id="CHEBI:18420"/>
    </cofactor>
</comment>
<dbReference type="NCBIfam" id="TIGR00196">
    <property type="entry name" value="yjeF_cterm"/>
    <property type="match status" value="1"/>
</dbReference>
<feature type="binding site" evidence="17">
    <location>
        <position position="433"/>
    </location>
    <ligand>
        <name>(6S)-NADPHX</name>
        <dbReference type="ChEBI" id="CHEBI:64076"/>
    </ligand>
</feature>
<keyword evidence="22" id="KW-0418">Kinase</keyword>
<dbReference type="KEGG" id="tgr:Tgr7_0892"/>
<dbReference type="InterPro" id="IPR029056">
    <property type="entry name" value="Ribokinase-like"/>
</dbReference>
<comment type="function">
    <text evidence="14 19">Bifunctional enzyme that catalyzes the epimerization of the S- and R-forms of NAD(P)HX and the dehydration of the S-form of NAD(P)HX at the expense of ADP, which is converted to AMP. This allows the repair of both epimers of NAD(P)HX, a damaged form of NAD(P)H that is a result of enzymatic or heat-dependent hydration.</text>
</comment>
<keyword evidence="5 18" id="KW-0479">Metal-binding</keyword>
<comment type="similarity">
    <text evidence="17">Belongs to the NnrD/CARKD family.</text>
</comment>
<dbReference type="EC" id="4.2.1.136" evidence="19"/>
<name>B8GNC2_THISH</name>
<dbReference type="Pfam" id="PF03853">
    <property type="entry name" value="YjeF_N"/>
    <property type="match status" value="1"/>
</dbReference>
<dbReference type="GO" id="GO:0016301">
    <property type="term" value="F:kinase activity"/>
    <property type="evidence" value="ECO:0007669"/>
    <property type="project" value="UniProtKB-KW"/>
</dbReference>
<keyword evidence="7 17" id="KW-0067">ATP-binding</keyword>
<keyword evidence="12 17" id="KW-0456">Lyase</keyword>
<feature type="binding site" evidence="17">
    <location>
        <position position="432"/>
    </location>
    <ligand>
        <name>AMP</name>
        <dbReference type="ChEBI" id="CHEBI:456215"/>
    </ligand>
</feature>
<feature type="binding site" evidence="18">
    <location>
        <position position="162"/>
    </location>
    <ligand>
        <name>K(+)</name>
        <dbReference type="ChEBI" id="CHEBI:29103"/>
    </ligand>
</feature>
<accession>B8GNC2</accession>
<evidence type="ECO:0000256" key="8">
    <source>
        <dbReference type="ARBA" id="ARBA00022857"/>
    </source>
</evidence>
<dbReference type="HAMAP" id="MF_01965">
    <property type="entry name" value="NADHX_dehydratase"/>
    <property type="match status" value="1"/>
</dbReference>
<evidence type="ECO:0000256" key="12">
    <source>
        <dbReference type="ARBA" id="ARBA00023239"/>
    </source>
</evidence>
<evidence type="ECO:0000256" key="7">
    <source>
        <dbReference type="ARBA" id="ARBA00022840"/>
    </source>
</evidence>
<dbReference type="HAMAP" id="MF_01966">
    <property type="entry name" value="NADHX_epimerase"/>
    <property type="match status" value="1"/>
</dbReference>
<evidence type="ECO:0000256" key="15">
    <source>
        <dbReference type="ARBA" id="ARBA00048238"/>
    </source>
</evidence>
<dbReference type="PROSITE" id="PS51383">
    <property type="entry name" value="YJEF_C_3"/>
    <property type="match status" value="1"/>
</dbReference>
<feature type="binding site" evidence="17">
    <location>
        <begin position="404"/>
        <end position="408"/>
    </location>
    <ligand>
        <name>AMP</name>
        <dbReference type="ChEBI" id="CHEBI:456215"/>
    </ligand>
</feature>
<comment type="similarity">
    <text evidence="4 19">In the C-terminal section; belongs to the NnrD/CARKD family.</text>
</comment>
<keyword evidence="8 17" id="KW-0521">NADP</keyword>
<evidence type="ECO:0000256" key="16">
    <source>
        <dbReference type="ARBA" id="ARBA00049209"/>
    </source>
</evidence>
<keyword evidence="13" id="KW-0511">Multifunctional enzyme</keyword>
<dbReference type="Proteomes" id="UP000002383">
    <property type="component" value="Chromosome"/>
</dbReference>
<evidence type="ECO:0000256" key="9">
    <source>
        <dbReference type="ARBA" id="ARBA00022958"/>
    </source>
</evidence>
<feature type="binding site" evidence="17">
    <location>
        <position position="321"/>
    </location>
    <ligand>
        <name>(6S)-NADPHX</name>
        <dbReference type="ChEBI" id="CHEBI:64076"/>
    </ligand>
</feature>
<comment type="cofactor">
    <cofactor evidence="18 19">
        <name>K(+)</name>
        <dbReference type="ChEBI" id="CHEBI:29103"/>
    </cofactor>
    <text evidence="18 19">Binds 1 potassium ion per subunit.</text>
</comment>
<dbReference type="EMBL" id="CP001339">
    <property type="protein sequence ID" value="ACL71983.1"/>
    <property type="molecule type" value="Genomic_DNA"/>
</dbReference>
<dbReference type="InterPro" id="IPR030677">
    <property type="entry name" value="Nnr"/>
</dbReference>
<dbReference type="GO" id="GO:0046872">
    <property type="term" value="F:metal ion binding"/>
    <property type="evidence" value="ECO:0007669"/>
    <property type="project" value="UniProtKB-UniRule"/>
</dbReference>
<evidence type="ECO:0000256" key="18">
    <source>
        <dbReference type="HAMAP-Rule" id="MF_01966"/>
    </source>
</evidence>
<feature type="domain" description="YjeF C-terminal" evidence="20">
    <location>
        <begin position="225"/>
        <end position="490"/>
    </location>
</feature>
<evidence type="ECO:0000256" key="4">
    <source>
        <dbReference type="ARBA" id="ARBA00009524"/>
    </source>
</evidence>
<organism evidence="22 23">
    <name type="scientific">Thioalkalivibrio sulfidiphilus (strain HL-EbGR7)</name>
    <dbReference type="NCBI Taxonomy" id="396588"/>
    <lineage>
        <taxon>Bacteria</taxon>
        <taxon>Pseudomonadati</taxon>
        <taxon>Pseudomonadota</taxon>
        <taxon>Gammaproteobacteria</taxon>
        <taxon>Chromatiales</taxon>
        <taxon>Ectothiorhodospiraceae</taxon>
        <taxon>Thioalkalivibrio</taxon>
    </lineage>
</organism>
<comment type="catalytic activity">
    <reaction evidence="1 18 19">
        <text>(6R)-NADHX = (6S)-NADHX</text>
        <dbReference type="Rhea" id="RHEA:32215"/>
        <dbReference type="ChEBI" id="CHEBI:64074"/>
        <dbReference type="ChEBI" id="CHEBI:64075"/>
        <dbReference type="EC" id="5.1.99.6"/>
    </reaction>
</comment>
<dbReference type="PANTHER" id="PTHR12592">
    <property type="entry name" value="ATP-DEPENDENT (S)-NAD(P)H-HYDRATE DEHYDRATASE FAMILY MEMBER"/>
    <property type="match status" value="1"/>
</dbReference>
<feature type="binding site" evidence="18">
    <location>
        <begin position="130"/>
        <end position="136"/>
    </location>
    <ligand>
        <name>(6S)-NADPHX</name>
        <dbReference type="ChEBI" id="CHEBI:64076"/>
    </ligand>
</feature>
<dbReference type="NCBIfam" id="TIGR00197">
    <property type="entry name" value="yjeF_nterm"/>
    <property type="match status" value="1"/>
</dbReference>
<evidence type="ECO:0000256" key="13">
    <source>
        <dbReference type="ARBA" id="ARBA00023268"/>
    </source>
</evidence>
<dbReference type="SUPFAM" id="SSF53613">
    <property type="entry name" value="Ribokinase-like"/>
    <property type="match status" value="1"/>
</dbReference>
<dbReference type="Pfam" id="PF01256">
    <property type="entry name" value="Carb_kinase"/>
    <property type="match status" value="1"/>
</dbReference>
<dbReference type="GO" id="GO:0110051">
    <property type="term" value="P:metabolite repair"/>
    <property type="evidence" value="ECO:0007669"/>
    <property type="project" value="TreeGrafter"/>
</dbReference>
<keyword evidence="9 18" id="KW-0630">Potassium</keyword>
<evidence type="ECO:0000256" key="14">
    <source>
        <dbReference type="ARBA" id="ARBA00025153"/>
    </source>
</evidence>
<dbReference type="InterPro" id="IPR036652">
    <property type="entry name" value="YjeF_N_dom_sf"/>
</dbReference>
<dbReference type="Gene3D" id="3.40.50.10260">
    <property type="entry name" value="YjeF N-terminal domain"/>
    <property type="match status" value="1"/>
</dbReference>
<keyword evidence="22" id="KW-0808">Transferase</keyword>
<comment type="similarity">
    <text evidence="3 19">In the N-terminal section; belongs to the NnrE/AIBP family.</text>
</comment>
<dbReference type="PROSITE" id="PS51385">
    <property type="entry name" value="YJEF_N"/>
    <property type="match status" value="1"/>
</dbReference>
<dbReference type="eggNOG" id="COG0062">
    <property type="taxonomic scope" value="Bacteria"/>
</dbReference>
<dbReference type="GO" id="GO:0052856">
    <property type="term" value="F:NAD(P)HX epimerase activity"/>
    <property type="evidence" value="ECO:0007669"/>
    <property type="project" value="UniProtKB-UniRule"/>
</dbReference>
<dbReference type="GO" id="GO:0052855">
    <property type="term" value="F:ADP-dependent NAD(P)H-hydrate dehydratase activity"/>
    <property type="evidence" value="ECO:0007669"/>
    <property type="project" value="UniProtKB-UniRule"/>
</dbReference>
<evidence type="ECO:0000256" key="2">
    <source>
        <dbReference type="ARBA" id="ARBA00000909"/>
    </source>
</evidence>
<feature type="binding site" evidence="18">
    <location>
        <begin position="63"/>
        <end position="67"/>
    </location>
    <ligand>
        <name>(6S)-NADPHX</name>
        <dbReference type="ChEBI" id="CHEBI:64076"/>
    </ligand>
</feature>
<keyword evidence="10 17" id="KW-0520">NAD</keyword>